<keyword evidence="1" id="KW-0812">Transmembrane</keyword>
<gene>
    <name evidence="2" type="ORF">HU200_050363</name>
</gene>
<evidence type="ECO:0000313" key="3">
    <source>
        <dbReference type="Proteomes" id="UP000636709"/>
    </source>
</evidence>
<name>A0A835AXM8_9POAL</name>
<protein>
    <submittedName>
        <fullName evidence="2">Uncharacterized protein</fullName>
    </submittedName>
</protein>
<feature type="transmembrane region" description="Helical" evidence="1">
    <location>
        <begin position="200"/>
        <end position="220"/>
    </location>
</feature>
<dbReference type="PANTHER" id="PTHR35288">
    <property type="entry name" value="TAIL FIBER"/>
    <property type="match status" value="1"/>
</dbReference>
<proteinExistence type="predicted"/>
<sequence length="245" mass="26543">MAPTTRRERTAAAAAEVRPSSSAASLAQVAPGSFEVQRRRVGGGWTSRRISIYASRAYFLLIILQIPLFRVPCRAGTCTTPIQVTSSQLVTNEIFPPAVVKSMLYPGAILNSLTKSIAFPRWNDLFNIYNLTEAKNASAVIDLQRLEILAGSYFCVAGALVGIINPGRMTLFGTLLVIWGLVKEALFGKPVNSDPTQSTYVYPTILIALICAFMSITYNVKKTAKSTPPVSIAKPLKSSAKSKLK</sequence>
<dbReference type="EMBL" id="JACEFO010002248">
    <property type="protein sequence ID" value="KAF8671082.1"/>
    <property type="molecule type" value="Genomic_DNA"/>
</dbReference>
<dbReference type="AlphaFoldDB" id="A0A835AXM8"/>
<comment type="caution">
    <text evidence="2">The sequence shown here is derived from an EMBL/GenBank/DDBJ whole genome shotgun (WGS) entry which is preliminary data.</text>
</comment>
<reference evidence="2" key="1">
    <citation type="submission" date="2020-07" db="EMBL/GenBank/DDBJ databases">
        <title>Genome sequence and genetic diversity analysis of an under-domesticated orphan crop, white fonio (Digitaria exilis).</title>
        <authorList>
            <person name="Bennetzen J.L."/>
            <person name="Chen S."/>
            <person name="Ma X."/>
            <person name="Wang X."/>
            <person name="Yssel A.E.J."/>
            <person name="Chaluvadi S.R."/>
            <person name="Johnson M."/>
            <person name="Gangashetty P."/>
            <person name="Hamidou F."/>
            <person name="Sanogo M.D."/>
            <person name="Zwaenepoel A."/>
            <person name="Wallace J."/>
            <person name="Van De Peer Y."/>
            <person name="Van Deynze A."/>
        </authorList>
    </citation>
    <scope>NUCLEOTIDE SEQUENCE</scope>
    <source>
        <tissue evidence="2">Leaves</tissue>
    </source>
</reference>
<dbReference type="OrthoDB" id="2016444at2759"/>
<evidence type="ECO:0000256" key="1">
    <source>
        <dbReference type="SAM" id="Phobius"/>
    </source>
</evidence>
<feature type="transmembrane region" description="Helical" evidence="1">
    <location>
        <begin position="153"/>
        <end position="180"/>
    </location>
</feature>
<keyword evidence="1" id="KW-0472">Membrane</keyword>
<organism evidence="2 3">
    <name type="scientific">Digitaria exilis</name>
    <dbReference type="NCBI Taxonomy" id="1010633"/>
    <lineage>
        <taxon>Eukaryota</taxon>
        <taxon>Viridiplantae</taxon>
        <taxon>Streptophyta</taxon>
        <taxon>Embryophyta</taxon>
        <taxon>Tracheophyta</taxon>
        <taxon>Spermatophyta</taxon>
        <taxon>Magnoliopsida</taxon>
        <taxon>Liliopsida</taxon>
        <taxon>Poales</taxon>
        <taxon>Poaceae</taxon>
        <taxon>PACMAD clade</taxon>
        <taxon>Panicoideae</taxon>
        <taxon>Panicodae</taxon>
        <taxon>Paniceae</taxon>
        <taxon>Anthephorinae</taxon>
        <taxon>Digitaria</taxon>
    </lineage>
</organism>
<keyword evidence="1" id="KW-1133">Transmembrane helix</keyword>
<evidence type="ECO:0000313" key="2">
    <source>
        <dbReference type="EMBL" id="KAF8671082.1"/>
    </source>
</evidence>
<dbReference type="PANTHER" id="PTHR35288:SF1">
    <property type="entry name" value="TAIL FIBER"/>
    <property type="match status" value="1"/>
</dbReference>
<dbReference type="Proteomes" id="UP000636709">
    <property type="component" value="Unassembled WGS sequence"/>
</dbReference>
<accession>A0A835AXM8</accession>
<keyword evidence="3" id="KW-1185">Reference proteome</keyword>